<dbReference type="SUPFAM" id="SSF51735">
    <property type="entry name" value="NAD(P)-binding Rossmann-fold domains"/>
    <property type="match status" value="1"/>
</dbReference>
<dbReference type="SMART" id="SM00881">
    <property type="entry name" value="CoA_binding"/>
    <property type="match status" value="1"/>
</dbReference>
<evidence type="ECO:0000313" key="3">
    <source>
        <dbReference type="Proteomes" id="UP001302126"/>
    </source>
</evidence>
<dbReference type="InterPro" id="IPR003781">
    <property type="entry name" value="CoA-bd"/>
</dbReference>
<reference evidence="2" key="2">
    <citation type="submission" date="2023-05" db="EMBL/GenBank/DDBJ databases">
        <authorList>
            <consortium name="Lawrence Berkeley National Laboratory"/>
            <person name="Steindorff A."/>
            <person name="Hensen N."/>
            <person name="Bonometti L."/>
            <person name="Westerberg I."/>
            <person name="Brannstrom I.O."/>
            <person name="Guillou S."/>
            <person name="Cros-Aarteil S."/>
            <person name="Calhoun S."/>
            <person name="Haridas S."/>
            <person name="Kuo A."/>
            <person name="Mondo S."/>
            <person name="Pangilinan J."/>
            <person name="Riley R."/>
            <person name="Labutti K."/>
            <person name="Andreopoulos B."/>
            <person name="Lipzen A."/>
            <person name="Chen C."/>
            <person name="Yanf M."/>
            <person name="Daum C."/>
            <person name="Ng V."/>
            <person name="Clum A."/>
            <person name="Ohm R."/>
            <person name="Martin F."/>
            <person name="Silar P."/>
            <person name="Natvig D."/>
            <person name="Lalanne C."/>
            <person name="Gautier V."/>
            <person name="Ament-Velasquez S.L."/>
            <person name="Kruys A."/>
            <person name="Hutchinson M.I."/>
            <person name="Powell A.J."/>
            <person name="Barry K."/>
            <person name="Miller A.N."/>
            <person name="Grigoriev I.V."/>
            <person name="Debuchy R."/>
            <person name="Gladieux P."/>
            <person name="Thoren M.H."/>
            <person name="Johannesson H."/>
        </authorList>
    </citation>
    <scope>NUCLEOTIDE SEQUENCE</scope>
    <source>
        <strain evidence="2">PSN309</strain>
    </source>
</reference>
<dbReference type="InterPro" id="IPR036291">
    <property type="entry name" value="NAD(P)-bd_dom_sf"/>
</dbReference>
<sequence length="152" mass="16576">MTATDPTLRSFFQSPKYAVVGASTNPDKYGFKVFRWYINHDLPVTPINPGNKPIPVDGKEYPVVTSLKEVPSPQETSVSFITPPKVTLASLKEAKELGFPSVFLQPGTFDDEVLEFARENFKAVVAGEGGWGSEGWCVLVDGERGLKAVGKL</sequence>
<name>A0AAN6WV68_9PEZI</name>
<reference evidence="2" key="1">
    <citation type="journal article" date="2023" name="Mol. Phylogenet. Evol.">
        <title>Genome-scale phylogeny and comparative genomics of the fungal order Sordariales.</title>
        <authorList>
            <person name="Hensen N."/>
            <person name="Bonometti L."/>
            <person name="Westerberg I."/>
            <person name="Brannstrom I.O."/>
            <person name="Guillou S."/>
            <person name="Cros-Aarteil S."/>
            <person name="Calhoun S."/>
            <person name="Haridas S."/>
            <person name="Kuo A."/>
            <person name="Mondo S."/>
            <person name="Pangilinan J."/>
            <person name="Riley R."/>
            <person name="LaButti K."/>
            <person name="Andreopoulos B."/>
            <person name="Lipzen A."/>
            <person name="Chen C."/>
            <person name="Yan M."/>
            <person name="Daum C."/>
            <person name="Ng V."/>
            <person name="Clum A."/>
            <person name="Steindorff A."/>
            <person name="Ohm R.A."/>
            <person name="Martin F."/>
            <person name="Silar P."/>
            <person name="Natvig D.O."/>
            <person name="Lalanne C."/>
            <person name="Gautier V."/>
            <person name="Ament-Velasquez S.L."/>
            <person name="Kruys A."/>
            <person name="Hutchinson M.I."/>
            <person name="Powell A.J."/>
            <person name="Barry K."/>
            <person name="Miller A.N."/>
            <person name="Grigoriev I.V."/>
            <person name="Debuchy R."/>
            <person name="Gladieux P."/>
            <person name="Hiltunen Thoren M."/>
            <person name="Johannesson H."/>
        </authorList>
    </citation>
    <scope>NUCLEOTIDE SEQUENCE</scope>
    <source>
        <strain evidence="2">PSN309</strain>
    </source>
</reference>
<dbReference type="PANTHER" id="PTHR33303:SF2">
    <property type="entry name" value="COA-BINDING DOMAIN-CONTAINING PROTEIN"/>
    <property type="match status" value="1"/>
</dbReference>
<dbReference type="Proteomes" id="UP001302126">
    <property type="component" value="Unassembled WGS sequence"/>
</dbReference>
<feature type="domain" description="CoA-binding" evidence="1">
    <location>
        <begin position="11"/>
        <end position="103"/>
    </location>
</feature>
<dbReference type="Pfam" id="PF13380">
    <property type="entry name" value="CoA_binding_2"/>
    <property type="match status" value="1"/>
</dbReference>
<comment type="caution">
    <text evidence="2">The sequence shown here is derived from an EMBL/GenBank/DDBJ whole genome shotgun (WGS) entry which is preliminary data.</text>
</comment>
<proteinExistence type="predicted"/>
<protein>
    <submittedName>
        <fullName evidence="2">CoA binding domain-containing protein</fullName>
    </submittedName>
</protein>
<keyword evidence="3" id="KW-1185">Reference proteome</keyword>
<organism evidence="2 3">
    <name type="scientific">Podospora australis</name>
    <dbReference type="NCBI Taxonomy" id="1536484"/>
    <lineage>
        <taxon>Eukaryota</taxon>
        <taxon>Fungi</taxon>
        <taxon>Dikarya</taxon>
        <taxon>Ascomycota</taxon>
        <taxon>Pezizomycotina</taxon>
        <taxon>Sordariomycetes</taxon>
        <taxon>Sordariomycetidae</taxon>
        <taxon>Sordariales</taxon>
        <taxon>Podosporaceae</taxon>
        <taxon>Podospora</taxon>
    </lineage>
</organism>
<dbReference type="EMBL" id="MU864384">
    <property type="protein sequence ID" value="KAK4188729.1"/>
    <property type="molecule type" value="Genomic_DNA"/>
</dbReference>
<dbReference type="PANTHER" id="PTHR33303">
    <property type="entry name" value="CYTOPLASMIC PROTEIN-RELATED"/>
    <property type="match status" value="1"/>
</dbReference>
<gene>
    <name evidence="2" type="ORF">QBC35DRAFT_381908</name>
</gene>
<evidence type="ECO:0000259" key="1">
    <source>
        <dbReference type="SMART" id="SM00881"/>
    </source>
</evidence>
<dbReference type="Gene3D" id="3.40.50.720">
    <property type="entry name" value="NAD(P)-binding Rossmann-like Domain"/>
    <property type="match status" value="1"/>
</dbReference>
<evidence type="ECO:0000313" key="2">
    <source>
        <dbReference type="EMBL" id="KAK4188729.1"/>
    </source>
</evidence>
<accession>A0AAN6WV68</accession>
<dbReference type="AlphaFoldDB" id="A0AAN6WV68"/>